<proteinExistence type="predicted"/>
<dbReference type="Proteomes" id="UP000078454">
    <property type="component" value="Unassembled WGS sequence"/>
</dbReference>
<dbReference type="PROSITE" id="PS50966">
    <property type="entry name" value="ZF_SWIM"/>
    <property type="match status" value="1"/>
</dbReference>
<reference evidence="3 4" key="1">
    <citation type="submission" date="2016-05" db="EMBL/GenBank/DDBJ databases">
        <title>Paenibacillus sp. 1ZS3-15 nov., isolated from the rhizosphere soil.</title>
        <authorList>
            <person name="Zhang X.X."/>
            <person name="Zhang J."/>
        </authorList>
    </citation>
    <scope>NUCLEOTIDE SEQUENCE [LARGE SCALE GENOMIC DNA]</scope>
    <source>
        <strain evidence="3 4">1ZS3-15</strain>
    </source>
</reference>
<keyword evidence="1" id="KW-0863">Zinc-finger</keyword>
<evidence type="ECO:0000256" key="1">
    <source>
        <dbReference type="PROSITE-ProRule" id="PRU00325"/>
    </source>
</evidence>
<dbReference type="STRING" id="1850517.A8708_27340"/>
<protein>
    <recommendedName>
        <fullName evidence="2">SWIM-type domain-containing protein</fullName>
    </recommendedName>
</protein>
<dbReference type="RefSeq" id="WP_068663910.1">
    <property type="nucleotide sequence ID" value="NZ_LYPB01000060.1"/>
</dbReference>
<accession>A0A198ADL2</accession>
<name>A0A198ADL2_9BACL</name>
<keyword evidence="1" id="KW-0862">Zinc</keyword>
<evidence type="ECO:0000313" key="3">
    <source>
        <dbReference type="EMBL" id="OAS19043.1"/>
    </source>
</evidence>
<feature type="domain" description="SWIM-type" evidence="2">
    <location>
        <begin position="63"/>
        <end position="96"/>
    </location>
</feature>
<dbReference type="AlphaFoldDB" id="A0A198ADL2"/>
<dbReference type="Pfam" id="PF04434">
    <property type="entry name" value="SWIM"/>
    <property type="match status" value="1"/>
</dbReference>
<dbReference type="EMBL" id="LYPB01000060">
    <property type="protein sequence ID" value="OAS19043.1"/>
    <property type="molecule type" value="Genomic_DNA"/>
</dbReference>
<gene>
    <name evidence="3" type="ORF">A8708_27340</name>
</gene>
<dbReference type="OrthoDB" id="7593573at2"/>
<sequence>MSSTPVLNDDNWSKLLEYVAESYSEVTLSRGFHFYKQQMVLSMNIAAELRKVHAVVEEFGEKCQVAIDLNQLKASSCTCPVKTSCKHIAAAFMELADRQGYPASQIMNAKMALKRVAAQSANVSTLEQLPGMTVEGWHKFMEHYTYHLKPNYDQWNFVELLRGQFANLKRTPITFSETDQFYFEFHQRLFILRKIVEQNAQAGVTFFTAATVYHLVDELMEWINPTISLLNGLISSERFQQTTAYFRTQMSVESPKKLHHFSVFTAFLASHPMLEESQIASEIVAFEVMQEAELSFSLCAGRAYLYLMHGRKALSWETLASHAAFKEAPTLLFRPFLDELKQKQDWQEMILWLRRMCSFYRGKRHLEIDVYVFYWKLVIAELPEAEADMWQSLEELLPTTYRIIEDLYYERRQWKRWIEMQIAQGYDPFTHRVHVLQPIEKESPELLLPYYHQAVEHYIRLKNRHDYKAAVRLLKRLEKVYKKMKQPERWEAFFTRFVSRFSRLRALQEELKKGKLLE</sequence>
<dbReference type="InterPro" id="IPR007527">
    <property type="entry name" value="Znf_SWIM"/>
</dbReference>
<organism evidence="3 4">
    <name type="scientific">Paenibacillus oryzisoli</name>
    <dbReference type="NCBI Taxonomy" id="1850517"/>
    <lineage>
        <taxon>Bacteria</taxon>
        <taxon>Bacillati</taxon>
        <taxon>Bacillota</taxon>
        <taxon>Bacilli</taxon>
        <taxon>Bacillales</taxon>
        <taxon>Paenibacillaceae</taxon>
        <taxon>Paenibacillus</taxon>
    </lineage>
</organism>
<keyword evidence="4" id="KW-1185">Reference proteome</keyword>
<comment type="caution">
    <text evidence="3">The sequence shown here is derived from an EMBL/GenBank/DDBJ whole genome shotgun (WGS) entry which is preliminary data.</text>
</comment>
<dbReference type="GO" id="GO:0008270">
    <property type="term" value="F:zinc ion binding"/>
    <property type="evidence" value="ECO:0007669"/>
    <property type="project" value="UniProtKB-KW"/>
</dbReference>
<keyword evidence="1" id="KW-0479">Metal-binding</keyword>
<evidence type="ECO:0000313" key="4">
    <source>
        <dbReference type="Proteomes" id="UP000078454"/>
    </source>
</evidence>
<evidence type="ECO:0000259" key="2">
    <source>
        <dbReference type="PROSITE" id="PS50966"/>
    </source>
</evidence>